<organism evidence="4 6">
    <name type="scientific">Fluoribacter gormanii</name>
    <dbReference type="NCBI Taxonomy" id="464"/>
    <lineage>
        <taxon>Bacteria</taxon>
        <taxon>Pseudomonadati</taxon>
        <taxon>Pseudomonadota</taxon>
        <taxon>Gammaproteobacteria</taxon>
        <taxon>Legionellales</taxon>
        <taxon>Legionellaceae</taxon>
        <taxon>Fluoribacter</taxon>
    </lineage>
</organism>
<dbReference type="Proteomes" id="UP000254374">
    <property type="component" value="Unassembled WGS sequence"/>
</dbReference>
<dbReference type="Pfam" id="PF14378">
    <property type="entry name" value="PAP2_3"/>
    <property type="match status" value="1"/>
</dbReference>
<evidence type="ECO:0000313" key="4">
    <source>
        <dbReference type="EMBL" id="STO24625.1"/>
    </source>
</evidence>
<dbReference type="EMBL" id="UGGV01000001">
    <property type="protein sequence ID" value="STO24625.1"/>
    <property type="molecule type" value="Genomic_DNA"/>
</dbReference>
<dbReference type="OrthoDB" id="5653236at2"/>
<feature type="transmembrane region" description="Helical" evidence="1">
    <location>
        <begin position="43"/>
        <end position="62"/>
    </location>
</feature>
<feature type="transmembrane region" description="Helical" evidence="1">
    <location>
        <begin position="9"/>
        <end position="31"/>
    </location>
</feature>
<gene>
    <name evidence="4" type="ORF">NCTC11401_01442</name>
    <name evidence="3" type="ORF">SAMN05421777_10423</name>
</gene>
<sequence length="299" mass="34314">MYQVSSRSIVILSSLVLILSSIVFSINHFFYKYPGNNYFPEGIPFLALVLILLNLGLVLYFPKDNKIRQVGRELIYFFSLMCIIAIATNAVQLTPFPIIDPIINTLEECMDIRMEAILAWTHNHPKFKYLLGVIYDSLTYQMSILPLLIIITCRFHLIREYYFYMLSTVLIGFTFYYFFPTTAPASIINSPFFSPEQIDTGLKFRQIHHYINPTTNEGGLIAFPSFHAIWAILCVNLLREWPIACILLFIINLFLIASCVLLGWHYLVDIIGGFIVLLLSYCLLKYCSIGAAKRCPGIE</sequence>
<feature type="transmembrane region" description="Helical" evidence="1">
    <location>
        <begin position="270"/>
        <end position="287"/>
    </location>
</feature>
<feature type="transmembrane region" description="Helical" evidence="1">
    <location>
        <begin position="161"/>
        <end position="179"/>
    </location>
</feature>
<dbReference type="STRING" id="464.Lgor_3143"/>
<accession>A0A377GJC2</accession>
<dbReference type="Proteomes" id="UP000186808">
    <property type="component" value="Unassembled WGS sequence"/>
</dbReference>
<dbReference type="EMBL" id="FTNL01000004">
    <property type="protein sequence ID" value="SIQ88420.1"/>
    <property type="molecule type" value="Genomic_DNA"/>
</dbReference>
<evidence type="ECO:0000256" key="1">
    <source>
        <dbReference type="SAM" id="Phobius"/>
    </source>
</evidence>
<evidence type="ECO:0000313" key="3">
    <source>
        <dbReference type="EMBL" id="SIQ88420.1"/>
    </source>
</evidence>
<dbReference type="InterPro" id="IPR026841">
    <property type="entry name" value="Aur1/Ipt1"/>
</dbReference>
<name>A0A377GJC2_9GAMM</name>
<keyword evidence="1" id="KW-0812">Transmembrane</keyword>
<feature type="transmembrane region" description="Helical" evidence="1">
    <location>
        <begin position="129"/>
        <end position="149"/>
    </location>
</feature>
<feature type="transmembrane region" description="Helical" evidence="1">
    <location>
        <begin position="74"/>
        <end position="91"/>
    </location>
</feature>
<protein>
    <submittedName>
        <fullName evidence="3">PAP2 superfamily protein</fullName>
    </submittedName>
</protein>
<reference evidence="4 6" key="2">
    <citation type="submission" date="2018-06" db="EMBL/GenBank/DDBJ databases">
        <authorList>
            <consortium name="Pathogen Informatics"/>
            <person name="Doyle S."/>
        </authorList>
    </citation>
    <scope>NUCLEOTIDE SEQUENCE [LARGE SCALE GENOMIC DNA]</scope>
    <source>
        <strain evidence="4 6">NCTC11401</strain>
    </source>
</reference>
<dbReference type="GO" id="GO:0016020">
    <property type="term" value="C:membrane"/>
    <property type="evidence" value="ECO:0007669"/>
    <property type="project" value="UniProtKB-SubCell"/>
</dbReference>
<dbReference type="RefSeq" id="WP_058469594.1">
    <property type="nucleotide sequence ID" value="NZ_CAAAIV010000048.1"/>
</dbReference>
<evidence type="ECO:0000313" key="6">
    <source>
        <dbReference type="Proteomes" id="UP000254374"/>
    </source>
</evidence>
<dbReference type="Gene3D" id="1.20.144.10">
    <property type="entry name" value="Phosphatidic acid phosphatase type 2/haloperoxidase"/>
    <property type="match status" value="1"/>
</dbReference>
<keyword evidence="1" id="KW-0472">Membrane</keyword>
<proteinExistence type="predicted"/>
<keyword evidence="1" id="KW-1133">Transmembrane helix</keyword>
<evidence type="ECO:0000313" key="5">
    <source>
        <dbReference type="Proteomes" id="UP000186808"/>
    </source>
</evidence>
<dbReference type="AlphaFoldDB" id="A0A377GJC2"/>
<feature type="transmembrane region" description="Helical" evidence="1">
    <location>
        <begin position="220"/>
        <end position="238"/>
    </location>
</feature>
<feature type="domain" description="Inositolphosphotransferase Aur1/Ipt1" evidence="2">
    <location>
        <begin position="105"/>
        <end position="283"/>
    </location>
</feature>
<feature type="transmembrane region" description="Helical" evidence="1">
    <location>
        <begin position="245"/>
        <end position="264"/>
    </location>
</feature>
<evidence type="ECO:0000259" key="2">
    <source>
        <dbReference type="Pfam" id="PF14378"/>
    </source>
</evidence>
<reference evidence="3 5" key="1">
    <citation type="submission" date="2017-01" db="EMBL/GenBank/DDBJ databases">
        <authorList>
            <person name="Varghese N."/>
            <person name="Submissions S."/>
        </authorList>
    </citation>
    <scope>NUCLEOTIDE SEQUENCE [LARGE SCALE GENOMIC DNA]</scope>
    <source>
        <strain evidence="3 5">ATCC 33342</strain>
    </source>
</reference>
<keyword evidence="5" id="KW-1185">Reference proteome</keyword>